<proteinExistence type="predicted"/>
<protein>
    <recommendedName>
        <fullName evidence="3">Endonuclease/exonuclease/phosphatase domain-containing protein</fullName>
    </recommendedName>
</protein>
<dbReference type="EMBL" id="NNAY01004618">
    <property type="protein sequence ID" value="OXU17649.1"/>
    <property type="molecule type" value="Genomic_DNA"/>
</dbReference>
<dbReference type="Proteomes" id="UP000215335">
    <property type="component" value="Unassembled WGS sequence"/>
</dbReference>
<sequence length="87" mass="9707">MASTNIKKRKSLKCLFWNAKSLNKRIQELPALLLNLDVFVCVETAHENVKSPDTSVQMCGIRITNTNPSLDLIVCYRTPGSTLSQAQ</sequence>
<comment type="caution">
    <text evidence="1">The sequence shown here is derived from an EMBL/GenBank/DDBJ whole genome shotgun (WGS) entry which is preliminary data.</text>
</comment>
<keyword evidence="2" id="KW-1185">Reference proteome</keyword>
<name>A0A232EH16_9HYME</name>
<reference evidence="1 2" key="1">
    <citation type="journal article" date="2017" name="Curr. Biol.">
        <title>The Evolution of Venom by Co-option of Single-Copy Genes.</title>
        <authorList>
            <person name="Martinson E.O."/>
            <person name="Mrinalini"/>
            <person name="Kelkar Y.D."/>
            <person name="Chang C.H."/>
            <person name="Werren J.H."/>
        </authorList>
    </citation>
    <scope>NUCLEOTIDE SEQUENCE [LARGE SCALE GENOMIC DNA]</scope>
    <source>
        <strain evidence="1 2">Alberta</strain>
        <tissue evidence="1">Whole body</tissue>
    </source>
</reference>
<organism evidence="1 2">
    <name type="scientific">Trichomalopsis sarcophagae</name>
    <dbReference type="NCBI Taxonomy" id="543379"/>
    <lineage>
        <taxon>Eukaryota</taxon>
        <taxon>Metazoa</taxon>
        <taxon>Ecdysozoa</taxon>
        <taxon>Arthropoda</taxon>
        <taxon>Hexapoda</taxon>
        <taxon>Insecta</taxon>
        <taxon>Pterygota</taxon>
        <taxon>Neoptera</taxon>
        <taxon>Endopterygota</taxon>
        <taxon>Hymenoptera</taxon>
        <taxon>Apocrita</taxon>
        <taxon>Proctotrupomorpha</taxon>
        <taxon>Chalcidoidea</taxon>
        <taxon>Pteromalidae</taxon>
        <taxon>Pteromalinae</taxon>
        <taxon>Trichomalopsis</taxon>
    </lineage>
</organism>
<evidence type="ECO:0000313" key="2">
    <source>
        <dbReference type="Proteomes" id="UP000215335"/>
    </source>
</evidence>
<accession>A0A232EH16</accession>
<evidence type="ECO:0008006" key="3">
    <source>
        <dbReference type="Google" id="ProtNLM"/>
    </source>
</evidence>
<gene>
    <name evidence="1" type="ORF">TSAR_002669</name>
</gene>
<evidence type="ECO:0000313" key="1">
    <source>
        <dbReference type="EMBL" id="OXU17649.1"/>
    </source>
</evidence>
<dbReference type="AlphaFoldDB" id="A0A232EH16"/>